<reference evidence="4 5" key="1">
    <citation type="journal article" date="2012" name="J. Bacteriol.">
        <title>Draft genome of Streptomyces tsukubaensis NRRL 18488, the producer of the clinically important immunosuppressant tacrolimus (FK506).</title>
        <authorList>
            <person name="Barreiro C."/>
            <person name="Prieto C."/>
            <person name="Sola-Landa A."/>
            <person name="Solera E."/>
            <person name="Martinez-Castro M."/>
            <person name="Perez-Redondo R."/>
            <person name="Garcia-Estrada C."/>
            <person name="Aparicio J.F."/>
            <person name="Fernandez-Martinez L.T."/>
            <person name="Santos-Aberturas J."/>
            <person name="Salehi-Najafabadi Z."/>
            <person name="Rodriguez-Garcia A."/>
            <person name="Tauch A."/>
            <person name="Martin J.F."/>
        </authorList>
    </citation>
    <scope>NUCLEOTIDE SEQUENCE [LARGE SCALE GENOMIC DNA]</scope>
    <source>
        <strain evidence="5">DSM 42081 / NBRC 108919 / NRRL 18488 / 9993</strain>
    </source>
</reference>
<dbReference type="Pfam" id="PF01037">
    <property type="entry name" value="AsnC_trans_reg"/>
    <property type="match status" value="1"/>
</dbReference>
<dbReference type="AlphaFoldDB" id="I2NBE7"/>
<dbReference type="SUPFAM" id="SSF46785">
    <property type="entry name" value="Winged helix' DNA-binding domain"/>
    <property type="match status" value="2"/>
</dbReference>
<sequence>MDSGGVDRLDELLLRALQLDGRAHFSGIARDLGVSERTLGRRYRRLCALGLRVVGRPVASRLGLTRWLLRLHCAPDAAGTVAEALARRPETSWVTLAAGGSELYCAVDVRAADGSDAPLLRKLSRTPQVLSLSAHCMLHVFAGATSTWHATRFRPERTPPAADSGAPLPLDAADRALFTELSRDGRATVPELAAAAGLSPSSVRRRLDRLRDGGALSFGVDFDPRLAGYHLITRLWLDVSPARLHTVGRALAADPRIAFAAAVTGDANLVASGVFRDPAELYTYIDRDVGPLPGVHTLRTAPTLREVKRLALGVR</sequence>
<dbReference type="SUPFAM" id="SSF54909">
    <property type="entry name" value="Dimeric alpha+beta barrel"/>
    <property type="match status" value="1"/>
</dbReference>
<dbReference type="PANTHER" id="PTHR30154:SF34">
    <property type="entry name" value="TRANSCRIPTIONAL REGULATOR AZLB"/>
    <property type="match status" value="1"/>
</dbReference>
<dbReference type="Gene3D" id="1.10.10.10">
    <property type="entry name" value="Winged helix-like DNA-binding domain superfamily/Winged helix DNA-binding domain"/>
    <property type="match status" value="2"/>
</dbReference>
<name>I2NBE7_STRT9</name>
<dbReference type="PROSITE" id="PS50956">
    <property type="entry name" value="HTH_ASNC_2"/>
    <property type="match status" value="1"/>
</dbReference>
<dbReference type="PANTHER" id="PTHR30154">
    <property type="entry name" value="LEUCINE-RESPONSIVE REGULATORY PROTEIN"/>
    <property type="match status" value="1"/>
</dbReference>
<dbReference type="Gene3D" id="3.30.70.920">
    <property type="match status" value="1"/>
</dbReference>
<dbReference type="GO" id="GO:0043200">
    <property type="term" value="P:response to amino acid"/>
    <property type="evidence" value="ECO:0007669"/>
    <property type="project" value="TreeGrafter"/>
</dbReference>
<evidence type="ECO:0000313" key="5">
    <source>
        <dbReference type="Proteomes" id="UP000005940"/>
    </source>
</evidence>
<dbReference type="InterPro" id="IPR036388">
    <property type="entry name" value="WH-like_DNA-bd_sf"/>
</dbReference>
<keyword evidence="5" id="KW-1185">Reference proteome</keyword>
<dbReference type="InterPro" id="IPR036390">
    <property type="entry name" value="WH_DNA-bd_sf"/>
</dbReference>
<keyword evidence="2" id="KW-0238">DNA-binding</keyword>
<dbReference type="InterPro" id="IPR000485">
    <property type="entry name" value="AsnC-type_HTH_dom"/>
</dbReference>
<proteinExistence type="predicted"/>
<dbReference type="InterPro" id="IPR019888">
    <property type="entry name" value="Tscrpt_reg_AsnC-like"/>
</dbReference>
<dbReference type="Pfam" id="PF13404">
    <property type="entry name" value="HTH_AsnC-type"/>
    <property type="match status" value="2"/>
</dbReference>
<dbReference type="EMBL" id="CP029159">
    <property type="protein sequence ID" value="QKM65999.1"/>
    <property type="molecule type" value="Genomic_DNA"/>
</dbReference>
<dbReference type="GO" id="GO:0005829">
    <property type="term" value="C:cytosol"/>
    <property type="evidence" value="ECO:0007669"/>
    <property type="project" value="TreeGrafter"/>
</dbReference>
<dbReference type="Proteomes" id="UP000005940">
    <property type="component" value="Chromosome"/>
</dbReference>
<protein>
    <submittedName>
        <fullName evidence="4">Lrp/AsnC family transcriptional regulator</fullName>
    </submittedName>
</protein>
<gene>
    <name evidence="4" type="ORF">STSU_001315</name>
</gene>
<dbReference type="InterPro" id="IPR019887">
    <property type="entry name" value="Tscrpt_reg_AsnC/Lrp_C"/>
</dbReference>
<dbReference type="InterPro" id="IPR011008">
    <property type="entry name" value="Dimeric_a/b-barrel"/>
</dbReference>
<evidence type="ECO:0000256" key="1">
    <source>
        <dbReference type="ARBA" id="ARBA00023015"/>
    </source>
</evidence>
<keyword evidence="3" id="KW-0804">Transcription</keyword>
<dbReference type="PRINTS" id="PR00033">
    <property type="entry name" value="HTHASNC"/>
</dbReference>
<evidence type="ECO:0000313" key="4">
    <source>
        <dbReference type="EMBL" id="QKM65999.1"/>
    </source>
</evidence>
<keyword evidence="1" id="KW-0805">Transcription regulation</keyword>
<dbReference type="GO" id="GO:0043565">
    <property type="term" value="F:sequence-specific DNA binding"/>
    <property type="evidence" value="ECO:0007669"/>
    <property type="project" value="InterPro"/>
</dbReference>
<organism evidence="4 5">
    <name type="scientific">Streptomyces tsukubensis (strain DSM 42081 / NBRC 108919 / NRRL 18488 / 9993)</name>
    <dbReference type="NCBI Taxonomy" id="1114943"/>
    <lineage>
        <taxon>Bacteria</taxon>
        <taxon>Bacillati</taxon>
        <taxon>Actinomycetota</taxon>
        <taxon>Actinomycetes</taxon>
        <taxon>Kitasatosporales</taxon>
        <taxon>Streptomycetaceae</taxon>
        <taxon>Streptomyces</taxon>
    </lineage>
</organism>
<accession>I2NBE7</accession>
<dbReference type="SMART" id="SM00344">
    <property type="entry name" value="HTH_ASNC"/>
    <property type="match status" value="1"/>
</dbReference>
<evidence type="ECO:0000256" key="2">
    <source>
        <dbReference type="ARBA" id="ARBA00023125"/>
    </source>
</evidence>
<evidence type="ECO:0000256" key="3">
    <source>
        <dbReference type="ARBA" id="ARBA00023163"/>
    </source>
</evidence>